<keyword evidence="3 5" id="KW-1133">Transmembrane helix</keyword>
<dbReference type="EMBL" id="FN430264">
    <property type="protein sequence ID" value="CAZ83611.1"/>
    <property type="molecule type" value="Genomic_DNA"/>
</dbReference>
<dbReference type="InterPro" id="IPR007667">
    <property type="entry name" value="Hypoxia_induced_domain"/>
</dbReference>
<dbReference type="GeneID" id="9183209"/>
<keyword evidence="4 5" id="KW-0472">Membrane</keyword>
<evidence type="ECO:0000256" key="3">
    <source>
        <dbReference type="ARBA" id="ARBA00022989"/>
    </source>
</evidence>
<protein>
    <submittedName>
        <fullName evidence="7">(Perigord truffle) hypothetical protein</fullName>
    </submittedName>
</protein>
<reference evidence="7 8" key="1">
    <citation type="journal article" date="2010" name="Nature">
        <title>Perigord black truffle genome uncovers evolutionary origins and mechanisms of symbiosis.</title>
        <authorList>
            <person name="Martin F."/>
            <person name="Kohler A."/>
            <person name="Murat C."/>
            <person name="Balestrini R."/>
            <person name="Coutinho P.M."/>
            <person name="Jaillon O."/>
            <person name="Montanini B."/>
            <person name="Morin E."/>
            <person name="Noel B."/>
            <person name="Percudani R."/>
            <person name="Porcel B."/>
            <person name="Rubini A."/>
            <person name="Amicucci A."/>
            <person name="Amselem J."/>
            <person name="Anthouard V."/>
            <person name="Arcioni S."/>
            <person name="Artiguenave F."/>
            <person name="Aury J.M."/>
            <person name="Ballario P."/>
            <person name="Bolchi A."/>
            <person name="Brenna A."/>
            <person name="Brun A."/>
            <person name="Buee M."/>
            <person name="Cantarel B."/>
            <person name="Chevalier G."/>
            <person name="Couloux A."/>
            <person name="Da Silva C."/>
            <person name="Denoeud F."/>
            <person name="Duplessis S."/>
            <person name="Ghignone S."/>
            <person name="Hilselberger B."/>
            <person name="Iotti M."/>
            <person name="Marcais B."/>
            <person name="Mello A."/>
            <person name="Miranda M."/>
            <person name="Pacioni G."/>
            <person name="Quesneville H."/>
            <person name="Riccioni C."/>
            <person name="Ruotolo R."/>
            <person name="Splivallo R."/>
            <person name="Stocchi V."/>
            <person name="Tisserant E."/>
            <person name="Viscomi A.R."/>
            <person name="Zambonelli A."/>
            <person name="Zampieri E."/>
            <person name="Henrissat B."/>
            <person name="Lebrun M.H."/>
            <person name="Paolocci F."/>
            <person name="Bonfante P."/>
            <person name="Ottonello S."/>
            <person name="Wincker P."/>
        </authorList>
    </citation>
    <scope>NUCLEOTIDE SEQUENCE [LARGE SCALE GENOMIC DNA]</scope>
    <source>
        <strain evidence="7 8">Mel28</strain>
    </source>
</reference>
<dbReference type="GO" id="GO:0033617">
    <property type="term" value="P:mitochondrial respiratory chain complex IV assembly"/>
    <property type="evidence" value="ECO:0007669"/>
    <property type="project" value="TreeGrafter"/>
</dbReference>
<dbReference type="PANTHER" id="PTHR28018:SF3">
    <property type="entry name" value="RESPIRATORY SUPERCOMPLEX FACTOR 2, MITOCHONDRIAL"/>
    <property type="match status" value="1"/>
</dbReference>
<name>D5GGG8_TUBMM</name>
<sequence length="247" mass="27382">MKVLTKEQEGEHYAAVLKGGISGGLVGLGVGLGAAAVLNRRWQLFRSLTLPLKAFFVSSSGTFAAIINADVYSRGYEASRHAELREYKDSAARALAMARANRTGWERFKDFGRENRYPIVTAGWVASMAVSLGLVSRNRYLTTSQKLVQARMYAQGLTLALLIASAGFEVADARSGKGKFETVLVVDPEDPKHRHMIEKRIHHESYSGEDLWKDMVESEERRLKEREAARARARARMVLAPAGHSCE</sequence>
<keyword evidence="2 5" id="KW-0812">Transmembrane</keyword>
<evidence type="ECO:0000256" key="1">
    <source>
        <dbReference type="ARBA" id="ARBA00004173"/>
    </source>
</evidence>
<keyword evidence="8" id="KW-1185">Reference proteome</keyword>
<organism evidence="7 8">
    <name type="scientific">Tuber melanosporum (strain Mel28)</name>
    <name type="common">Perigord black truffle</name>
    <dbReference type="NCBI Taxonomy" id="656061"/>
    <lineage>
        <taxon>Eukaryota</taxon>
        <taxon>Fungi</taxon>
        <taxon>Dikarya</taxon>
        <taxon>Ascomycota</taxon>
        <taxon>Pezizomycotina</taxon>
        <taxon>Pezizomycetes</taxon>
        <taxon>Pezizales</taxon>
        <taxon>Tuberaceae</taxon>
        <taxon>Tuber</taxon>
    </lineage>
</organism>
<dbReference type="FunCoup" id="D5GGG8">
    <property type="interactions" value="57"/>
</dbReference>
<dbReference type="STRING" id="656061.D5GGG8"/>
<gene>
    <name evidence="7" type="ORF">GSTUM_00007378001</name>
</gene>
<comment type="subcellular location">
    <subcellularLocation>
        <location evidence="1">Mitochondrion</location>
    </subcellularLocation>
</comment>
<dbReference type="AlphaFoldDB" id="D5GGG8"/>
<dbReference type="KEGG" id="tml:GSTUM_00007378001"/>
<proteinExistence type="predicted"/>
<dbReference type="PANTHER" id="PTHR28018">
    <property type="entry name" value="RESPIRATORY SUPERCOMPLEX FACTOR 2, MITOCHONDRIAL"/>
    <property type="match status" value="1"/>
</dbReference>
<dbReference type="PROSITE" id="PS51503">
    <property type="entry name" value="HIG1"/>
    <property type="match status" value="1"/>
</dbReference>
<dbReference type="RefSeq" id="XP_002839420.1">
    <property type="nucleotide sequence ID" value="XM_002839374.1"/>
</dbReference>
<evidence type="ECO:0000256" key="4">
    <source>
        <dbReference type="ARBA" id="ARBA00023136"/>
    </source>
</evidence>
<dbReference type="InterPro" id="IPR040153">
    <property type="entry name" value="Rcf2"/>
</dbReference>
<evidence type="ECO:0000256" key="5">
    <source>
        <dbReference type="SAM" id="Phobius"/>
    </source>
</evidence>
<evidence type="ECO:0000256" key="2">
    <source>
        <dbReference type="ARBA" id="ARBA00022692"/>
    </source>
</evidence>
<dbReference type="HOGENOM" id="CLU_079101_0_0_1"/>
<dbReference type="InParanoid" id="D5GGG8"/>
<feature type="transmembrane region" description="Helical" evidence="5">
    <location>
        <begin position="117"/>
        <end position="136"/>
    </location>
</feature>
<dbReference type="Proteomes" id="UP000006911">
    <property type="component" value="Unassembled WGS sequence"/>
</dbReference>
<dbReference type="OMA" id="LWMDMVE"/>
<feature type="domain" description="HIG1" evidence="6">
    <location>
        <begin position="89"/>
        <end position="180"/>
    </location>
</feature>
<evidence type="ECO:0000313" key="8">
    <source>
        <dbReference type="Proteomes" id="UP000006911"/>
    </source>
</evidence>
<evidence type="ECO:0000313" key="7">
    <source>
        <dbReference type="EMBL" id="CAZ83611.1"/>
    </source>
</evidence>
<dbReference type="GO" id="GO:0005739">
    <property type="term" value="C:mitochondrion"/>
    <property type="evidence" value="ECO:0007669"/>
    <property type="project" value="UniProtKB-SubCell"/>
</dbReference>
<accession>D5GGG8</accession>
<feature type="transmembrane region" description="Helical" evidence="5">
    <location>
        <begin position="20"/>
        <end position="38"/>
    </location>
</feature>
<evidence type="ECO:0000259" key="6">
    <source>
        <dbReference type="PROSITE" id="PS51503"/>
    </source>
</evidence>
<dbReference type="Pfam" id="PF04588">
    <property type="entry name" value="HIG_1_N"/>
    <property type="match status" value="1"/>
</dbReference>
<dbReference type="eggNOG" id="ENOG502QT50">
    <property type="taxonomic scope" value="Eukaryota"/>
</dbReference>